<evidence type="ECO:0000259" key="6">
    <source>
        <dbReference type="Pfam" id="PF17851"/>
    </source>
</evidence>
<dbReference type="InterPro" id="IPR051795">
    <property type="entry name" value="Glycosyl_Hydrlase_43"/>
</dbReference>
<name>A0ABW5TTK9_9SPHI</name>
<dbReference type="PANTHER" id="PTHR42812">
    <property type="entry name" value="BETA-XYLOSIDASE"/>
    <property type="match status" value="1"/>
</dbReference>
<evidence type="ECO:0000256" key="2">
    <source>
        <dbReference type="ARBA" id="ARBA00022801"/>
    </source>
</evidence>
<reference evidence="8" key="1">
    <citation type="journal article" date="2019" name="Int. J. Syst. Evol. Microbiol.">
        <title>The Global Catalogue of Microorganisms (GCM) 10K type strain sequencing project: providing services to taxonomists for standard genome sequencing and annotation.</title>
        <authorList>
            <consortium name="The Broad Institute Genomics Platform"/>
            <consortium name="The Broad Institute Genome Sequencing Center for Infectious Disease"/>
            <person name="Wu L."/>
            <person name="Ma J."/>
        </authorList>
    </citation>
    <scope>NUCLEOTIDE SEQUENCE [LARGE SCALE GENOMIC DNA]</scope>
    <source>
        <strain evidence="8">KCTC 42456</strain>
    </source>
</reference>
<organism evidence="7 8">
    <name type="scientific">Pedobacter alpinus</name>
    <dbReference type="NCBI Taxonomy" id="1590643"/>
    <lineage>
        <taxon>Bacteria</taxon>
        <taxon>Pseudomonadati</taxon>
        <taxon>Bacteroidota</taxon>
        <taxon>Sphingobacteriia</taxon>
        <taxon>Sphingobacteriales</taxon>
        <taxon>Sphingobacteriaceae</taxon>
        <taxon>Pedobacter</taxon>
    </lineage>
</organism>
<dbReference type="CDD" id="cd18617">
    <property type="entry name" value="GH43_XynB-like"/>
    <property type="match status" value="1"/>
</dbReference>
<keyword evidence="8" id="KW-1185">Reference proteome</keyword>
<keyword evidence="3 4" id="KW-0326">Glycosidase</keyword>
<dbReference type="InterPro" id="IPR023296">
    <property type="entry name" value="Glyco_hydro_beta-prop_sf"/>
</dbReference>
<dbReference type="Gene3D" id="2.115.10.20">
    <property type="entry name" value="Glycosyl hydrolase domain, family 43"/>
    <property type="match status" value="1"/>
</dbReference>
<feature type="domain" description="Beta-xylosidase C-terminal Concanavalin A-like" evidence="6">
    <location>
        <begin position="360"/>
        <end position="547"/>
    </location>
</feature>
<dbReference type="SUPFAM" id="SSF75005">
    <property type="entry name" value="Arabinanase/levansucrase/invertase"/>
    <property type="match status" value="1"/>
</dbReference>
<gene>
    <name evidence="7" type="ORF">ACFSSE_12955</name>
</gene>
<dbReference type="InterPro" id="IPR006710">
    <property type="entry name" value="Glyco_hydro_43"/>
</dbReference>
<keyword evidence="5" id="KW-0732">Signal</keyword>
<keyword evidence="2 4" id="KW-0378">Hydrolase</keyword>
<feature type="chain" id="PRO_5046794422" evidence="5">
    <location>
        <begin position="23"/>
        <end position="552"/>
    </location>
</feature>
<dbReference type="PANTHER" id="PTHR42812:SF12">
    <property type="entry name" value="BETA-XYLOSIDASE-RELATED"/>
    <property type="match status" value="1"/>
</dbReference>
<comment type="caution">
    <text evidence="7">The sequence shown here is derived from an EMBL/GenBank/DDBJ whole genome shotgun (WGS) entry which is preliminary data.</text>
</comment>
<dbReference type="InterPro" id="IPR041542">
    <property type="entry name" value="GH43_C2"/>
</dbReference>
<evidence type="ECO:0000256" key="4">
    <source>
        <dbReference type="RuleBase" id="RU361187"/>
    </source>
</evidence>
<dbReference type="RefSeq" id="WP_379047246.1">
    <property type="nucleotide sequence ID" value="NZ_JBHSKW010000064.1"/>
</dbReference>
<dbReference type="GO" id="GO:0016787">
    <property type="term" value="F:hydrolase activity"/>
    <property type="evidence" value="ECO:0007669"/>
    <property type="project" value="UniProtKB-KW"/>
</dbReference>
<dbReference type="Proteomes" id="UP001597546">
    <property type="component" value="Unassembled WGS sequence"/>
</dbReference>
<accession>A0ABW5TTK9</accession>
<dbReference type="Pfam" id="PF17851">
    <property type="entry name" value="GH43_C2"/>
    <property type="match status" value="1"/>
</dbReference>
<feature type="signal peptide" evidence="5">
    <location>
        <begin position="1"/>
        <end position="22"/>
    </location>
</feature>
<sequence>MINQIKFKFILFILLFASVSFAQTKLTNPILPGFYPDPSIVRVNDDYYLVNSTFVYFPGIPIMHSKDLINWKQIGNGIERPSQMDFLGEEVSRGLFAPAINYHKGIFYITCTDIDNDGNFVITATNPAGPWSNPVLIPNVRGIDPSLFFDEEKTYIVYNSDAPDNKPLYQGHRTIRMYEFDKENLKTIGKEIQIVNGGVNLAEKPVWIEGPHIFKRNGFYYLSAAEGGTSVNHSQVIFRSKNATGPFIPYENNPILTQRNLDANREKPITSTGHAQLFKGPDGNDYAVFLAVRPYEGNFYNTGRETFIAPVKWTNDWPVINPGFEEVQYSYPVNYPEIQLKGQTPLNGNFNYRYKFENLFNNNFLFLRTHDSSWYKLNKGKITMNLLATTCSEYGNPAFVGRRQQHMKSTVATQMNFKTEKENEKAGLVAFHNQDHYYYICKSSKNGKDVVELYKATPSANKMELMTSETLKKNSKNLQLKITANKDKYAFYYSEKKNKWMLLEDDVDGKFLSTSMAGGFVGTLFGVYATSVGEDSSNKATFNYLEYSGHDK</sequence>
<evidence type="ECO:0000256" key="1">
    <source>
        <dbReference type="ARBA" id="ARBA00009865"/>
    </source>
</evidence>
<dbReference type="Pfam" id="PF04616">
    <property type="entry name" value="Glyco_hydro_43"/>
    <property type="match status" value="1"/>
</dbReference>
<dbReference type="EMBL" id="JBHULV010000045">
    <property type="protein sequence ID" value="MFD2732611.1"/>
    <property type="molecule type" value="Genomic_DNA"/>
</dbReference>
<protein>
    <submittedName>
        <fullName evidence="7">Glycoside hydrolase family 43 protein</fullName>
    </submittedName>
</protein>
<evidence type="ECO:0000256" key="3">
    <source>
        <dbReference type="ARBA" id="ARBA00023295"/>
    </source>
</evidence>
<proteinExistence type="inferred from homology"/>
<comment type="similarity">
    <text evidence="1 4">Belongs to the glycosyl hydrolase 43 family.</text>
</comment>
<evidence type="ECO:0000313" key="8">
    <source>
        <dbReference type="Proteomes" id="UP001597546"/>
    </source>
</evidence>
<dbReference type="SUPFAM" id="SSF49899">
    <property type="entry name" value="Concanavalin A-like lectins/glucanases"/>
    <property type="match status" value="1"/>
</dbReference>
<dbReference type="InterPro" id="IPR013320">
    <property type="entry name" value="ConA-like_dom_sf"/>
</dbReference>
<evidence type="ECO:0000256" key="5">
    <source>
        <dbReference type="SAM" id="SignalP"/>
    </source>
</evidence>
<dbReference type="Gene3D" id="2.60.120.200">
    <property type="match status" value="1"/>
</dbReference>
<evidence type="ECO:0000313" key="7">
    <source>
        <dbReference type="EMBL" id="MFD2732611.1"/>
    </source>
</evidence>